<keyword evidence="1" id="KW-0812">Transmembrane</keyword>
<dbReference type="Pfam" id="PF11351">
    <property type="entry name" value="GTA_holin_3TM"/>
    <property type="match status" value="1"/>
</dbReference>
<feature type="transmembrane region" description="Helical" evidence="1">
    <location>
        <begin position="126"/>
        <end position="144"/>
    </location>
</feature>
<dbReference type="EMBL" id="NOXU01000023">
    <property type="protein sequence ID" value="OYQ36176.1"/>
    <property type="molecule type" value="Genomic_DNA"/>
</dbReference>
<comment type="caution">
    <text evidence="2">The sequence shown here is derived from an EMBL/GenBank/DDBJ whole genome shotgun (WGS) entry which is preliminary data.</text>
</comment>
<keyword evidence="1" id="KW-0472">Membrane</keyword>
<proteinExistence type="predicted"/>
<keyword evidence="3" id="KW-1185">Reference proteome</keyword>
<dbReference type="InterPro" id="IPR021497">
    <property type="entry name" value="GTA_holin_3TM"/>
</dbReference>
<evidence type="ECO:0000313" key="2">
    <source>
        <dbReference type="EMBL" id="OYQ36176.1"/>
    </source>
</evidence>
<dbReference type="Proteomes" id="UP000216998">
    <property type="component" value="Unassembled WGS sequence"/>
</dbReference>
<reference evidence="2 3" key="1">
    <citation type="submission" date="2017-07" db="EMBL/GenBank/DDBJ databases">
        <title>Niveispirillum cyanobacteriorum sp. nov., isolated from cyanobacterial aggregates in a eutrophic lake.</title>
        <authorList>
            <person name="Cai H."/>
        </authorList>
    </citation>
    <scope>NUCLEOTIDE SEQUENCE [LARGE SCALE GENOMIC DNA]</scope>
    <source>
        <strain evidence="3">TH1-14</strain>
    </source>
</reference>
<gene>
    <name evidence="2" type="ORF">CHU95_05130</name>
</gene>
<evidence type="ECO:0000313" key="3">
    <source>
        <dbReference type="Proteomes" id="UP000216998"/>
    </source>
</evidence>
<sequence length="214" mass="23395">MVALIGCRRLFHAHGAERFIMLGKVLGALVGGGAQAMAAAVTPFTGDRLQDEASRHGEMLARFQQYGVEFADRQNRTGWDSFIDGLNRLPRPAMALGVIGMFVWASADPAGFAVAAQAWALIPEEMWIVLGAIITFFFGDRTLLSIRRIGGPSAEQVAAVLAARARLDQTRAERSPDPAVSAEQYDRAMADPDIPLSDEIIQEWNRRRGRTGTR</sequence>
<organism evidence="2 3">
    <name type="scientific">Niveispirillum lacus</name>
    <dbReference type="NCBI Taxonomy" id="1981099"/>
    <lineage>
        <taxon>Bacteria</taxon>
        <taxon>Pseudomonadati</taxon>
        <taxon>Pseudomonadota</taxon>
        <taxon>Alphaproteobacteria</taxon>
        <taxon>Rhodospirillales</taxon>
        <taxon>Azospirillaceae</taxon>
        <taxon>Niveispirillum</taxon>
    </lineage>
</organism>
<keyword evidence="1" id="KW-1133">Transmembrane helix</keyword>
<evidence type="ECO:0000256" key="1">
    <source>
        <dbReference type="SAM" id="Phobius"/>
    </source>
</evidence>
<evidence type="ECO:0008006" key="4">
    <source>
        <dbReference type="Google" id="ProtNLM"/>
    </source>
</evidence>
<name>A0A255Z3Z7_9PROT</name>
<protein>
    <recommendedName>
        <fullName evidence="4">Carboxylesterase</fullName>
    </recommendedName>
</protein>
<dbReference type="AlphaFoldDB" id="A0A255Z3Z7"/>
<accession>A0A255Z3Z7</accession>